<dbReference type="GO" id="GO:0016787">
    <property type="term" value="F:hydrolase activity"/>
    <property type="evidence" value="ECO:0007669"/>
    <property type="project" value="UniProtKB-KW"/>
</dbReference>
<dbReference type="CDD" id="cd01014">
    <property type="entry name" value="nicotinamidase_related"/>
    <property type="match status" value="1"/>
</dbReference>
<dbReference type="PANTHER" id="PTHR43540:SF1">
    <property type="entry name" value="ISOCHORISMATASE HYDROLASE"/>
    <property type="match status" value="1"/>
</dbReference>
<dbReference type="GeneID" id="80817359"/>
<accession>A0A975W828</accession>
<protein>
    <submittedName>
        <fullName evidence="3">Nicotinamidase-related amidase</fullName>
    </submittedName>
</protein>
<dbReference type="InterPro" id="IPR000868">
    <property type="entry name" value="Isochorismatase-like_dom"/>
</dbReference>
<organism evidence="3 4">
    <name type="scientific">Marinovum algicola</name>
    <dbReference type="NCBI Taxonomy" id="42444"/>
    <lineage>
        <taxon>Bacteria</taxon>
        <taxon>Pseudomonadati</taxon>
        <taxon>Pseudomonadota</taxon>
        <taxon>Alphaproteobacteria</taxon>
        <taxon>Rhodobacterales</taxon>
        <taxon>Roseobacteraceae</taxon>
        <taxon>Marinovum</taxon>
    </lineage>
</organism>
<keyword evidence="1" id="KW-0378">Hydrolase</keyword>
<reference evidence="3 4" key="1">
    <citation type="submission" date="2016-10" db="EMBL/GenBank/DDBJ databases">
        <authorList>
            <person name="Varghese N."/>
            <person name="Submissions S."/>
        </authorList>
    </citation>
    <scope>NUCLEOTIDE SEQUENCE [LARGE SCALE GENOMIC DNA]</scope>
    <source>
        <strain evidence="3 4">FF3</strain>
    </source>
</reference>
<evidence type="ECO:0000259" key="2">
    <source>
        <dbReference type="Pfam" id="PF00857"/>
    </source>
</evidence>
<sequence length="188" mass="19507">MAATALVMIDFQAGFRDPAWGARNNPDAEAQALRLADHARAQGWPLHMVRHLSTTPGSPLHPETGDIAFLPGFAPLAGEAQHEKSVNSAFIGTGLETGLRAQGVTHLVICGLTTPHCVSTSCRMAANLDFAVTLAHDACAAFAGNADTSWRAGLVAPDPEAIHDAAISHLHGEFVTARSTAEITGGAG</sequence>
<evidence type="ECO:0000313" key="4">
    <source>
        <dbReference type="Proteomes" id="UP000182932"/>
    </source>
</evidence>
<name>A0A975W828_9RHOB</name>
<dbReference type="EMBL" id="FNYY01000002">
    <property type="protein sequence ID" value="SEI96801.1"/>
    <property type="molecule type" value="Genomic_DNA"/>
</dbReference>
<dbReference type="Gene3D" id="3.40.50.850">
    <property type="entry name" value="Isochorismatase-like"/>
    <property type="match status" value="1"/>
</dbReference>
<dbReference type="AlphaFoldDB" id="A0A975W828"/>
<comment type="caution">
    <text evidence="3">The sequence shown here is derived from an EMBL/GenBank/DDBJ whole genome shotgun (WGS) entry which is preliminary data.</text>
</comment>
<dbReference type="InterPro" id="IPR036380">
    <property type="entry name" value="Isochorismatase-like_sf"/>
</dbReference>
<evidence type="ECO:0000256" key="1">
    <source>
        <dbReference type="ARBA" id="ARBA00022801"/>
    </source>
</evidence>
<dbReference type="Proteomes" id="UP000182932">
    <property type="component" value="Unassembled WGS sequence"/>
</dbReference>
<dbReference type="InterPro" id="IPR050272">
    <property type="entry name" value="Isochorismatase-like_hydrls"/>
</dbReference>
<dbReference type="RefSeq" id="WP_074835413.1">
    <property type="nucleotide sequence ID" value="NZ_CATLQZ010000001.1"/>
</dbReference>
<dbReference type="PANTHER" id="PTHR43540">
    <property type="entry name" value="PEROXYUREIDOACRYLATE/UREIDOACRYLATE AMIDOHYDROLASE-RELATED"/>
    <property type="match status" value="1"/>
</dbReference>
<dbReference type="Pfam" id="PF00857">
    <property type="entry name" value="Isochorismatase"/>
    <property type="match status" value="1"/>
</dbReference>
<proteinExistence type="predicted"/>
<dbReference type="SUPFAM" id="SSF52499">
    <property type="entry name" value="Isochorismatase-like hydrolases"/>
    <property type="match status" value="1"/>
</dbReference>
<feature type="domain" description="Isochorismatase-like" evidence="2">
    <location>
        <begin position="4"/>
        <end position="180"/>
    </location>
</feature>
<evidence type="ECO:0000313" key="3">
    <source>
        <dbReference type="EMBL" id="SEI96801.1"/>
    </source>
</evidence>
<gene>
    <name evidence="3" type="ORF">SAMN04487940_102509</name>
</gene>
<keyword evidence="4" id="KW-1185">Reference proteome</keyword>